<sequence>MGGTEDGRKSVLITGCSPGGIGNSMAREFHRNGLRVFATARDAKTIEDLASIGIETLRLTVDDEESVRRCFAEVKGKLGEKGLDYLVNNAGRNYTVPAMEAELSEIRDTFETNFVAVVHICQTFLPLLMKAKGTIVQIGSVAGVVPYVFGSVYNASKAAVHSFSDALRVELAPFGVHVTTVITGGVQSRIARVKRTLVPGSIYAPIEDEYNRRVVHSQAGAMPNEAYARSVVTQVLYGSAPWRWIWPWAQGRKSWIWEGNRSWLIWLLMGGWAWNGLSGKIVTRMFKLNRLRRAAGK</sequence>
<dbReference type="EMBL" id="KZ852085">
    <property type="protein sequence ID" value="RDH27697.1"/>
    <property type="molecule type" value="Genomic_DNA"/>
</dbReference>
<dbReference type="GO" id="GO:0005783">
    <property type="term" value="C:endoplasmic reticulum"/>
    <property type="evidence" value="ECO:0007669"/>
    <property type="project" value="TreeGrafter"/>
</dbReference>
<dbReference type="PROSITE" id="PS00061">
    <property type="entry name" value="ADH_SHORT"/>
    <property type="match status" value="1"/>
</dbReference>
<dbReference type="PANTHER" id="PTHR44169:SF15">
    <property type="entry name" value="CHAIN DEHYDROGENASE_REDUCTASE (AYR1), PUTATIVE (AFU_ORTHOLOGUE AFUA_4G04530)-RELATED"/>
    <property type="match status" value="1"/>
</dbReference>
<dbReference type="GO" id="GO:0000140">
    <property type="term" value="F:acylglycerone-phosphate reductase (NADP+) activity"/>
    <property type="evidence" value="ECO:0007669"/>
    <property type="project" value="TreeGrafter"/>
</dbReference>
<reference evidence="5 6" key="1">
    <citation type="submission" date="2018-07" db="EMBL/GenBank/DDBJ databases">
        <title>The genomes of Aspergillus section Nigri reveals drivers in fungal speciation.</title>
        <authorList>
            <consortium name="DOE Joint Genome Institute"/>
            <person name="Vesth T.C."/>
            <person name="Nybo J."/>
            <person name="Theobald S."/>
            <person name="Brandl J."/>
            <person name="Frisvad J.C."/>
            <person name="Nielsen K.F."/>
            <person name="Lyhne E.K."/>
            <person name="Kogle M.E."/>
            <person name="Kuo A."/>
            <person name="Riley R."/>
            <person name="Clum A."/>
            <person name="Nolan M."/>
            <person name="Lipzen A."/>
            <person name="Salamov A."/>
            <person name="Henrissat B."/>
            <person name="Wiebenga A."/>
            <person name="De vries R.P."/>
            <person name="Grigoriev I.V."/>
            <person name="Mortensen U.H."/>
            <person name="Andersen M.R."/>
            <person name="Baker S.E."/>
        </authorList>
    </citation>
    <scope>NUCLEOTIDE SEQUENCE [LARGE SCALE GENOMIC DNA]</scope>
    <source>
        <strain evidence="5 6">CBS 139.54b</strain>
    </source>
</reference>
<keyword evidence="2" id="KW-0521">NADP</keyword>
<dbReference type="GO" id="GO:0044550">
    <property type="term" value="P:secondary metabolite biosynthetic process"/>
    <property type="evidence" value="ECO:0007669"/>
    <property type="project" value="UniProtKB-ARBA"/>
</dbReference>
<dbReference type="InterPro" id="IPR020904">
    <property type="entry name" value="Sc_DH/Rdtase_CS"/>
</dbReference>
<organism evidence="5 6">
    <name type="scientific">Aspergillus welwitschiae</name>
    <dbReference type="NCBI Taxonomy" id="1341132"/>
    <lineage>
        <taxon>Eukaryota</taxon>
        <taxon>Fungi</taxon>
        <taxon>Dikarya</taxon>
        <taxon>Ascomycota</taxon>
        <taxon>Pezizomycotina</taxon>
        <taxon>Eurotiomycetes</taxon>
        <taxon>Eurotiomycetidae</taxon>
        <taxon>Eurotiales</taxon>
        <taxon>Aspergillaceae</taxon>
        <taxon>Aspergillus</taxon>
        <taxon>Aspergillus subgen. Circumdati</taxon>
    </lineage>
</organism>
<evidence type="ECO:0000313" key="6">
    <source>
        <dbReference type="Proteomes" id="UP000253729"/>
    </source>
</evidence>
<dbReference type="PRINTS" id="PR00081">
    <property type="entry name" value="GDHRDH"/>
</dbReference>
<dbReference type="FunFam" id="3.40.50.720:FF:000261">
    <property type="entry name" value="NADPH-dependent 1-acyldihydroxyacetone phosphate reductase"/>
    <property type="match status" value="1"/>
</dbReference>
<comment type="similarity">
    <text evidence="1 4">Belongs to the short-chain dehydrogenases/reductases (SDR) family.</text>
</comment>
<evidence type="ECO:0000313" key="5">
    <source>
        <dbReference type="EMBL" id="RDH27697.1"/>
    </source>
</evidence>
<dbReference type="GeneID" id="38136492"/>
<dbReference type="RefSeq" id="XP_026620719.1">
    <property type="nucleotide sequence ID" value="XM_026768136.1"/>
</dbReference>
<dbReference type="GO" id="GO:0019433">
    <property type="term" value="P:triglyceride catabolic process"/>
    <property type="evidence" value="ECO:0007669"/>
    <property type="project" value="TreeGrafter"/>
</dbReference>
<dbReference type="STRING" id="1341132.A0A3F3PL99"/>
<dbReference type="SUPFAM" id="SSF51735">
    <property type="entry name" value="NAD(P)-binding Rossmann-fold domains"/>
    <property type="match status" value="1"/>
</dbReference>
<name>A0A3F3PL99_9EURO</name>
<evidence type="ECO:0000256" key="1">
    <source>
        <dbReference type="ARBA" id="ARBA00006484"/>
    </source>
</evidence>
<gene>
    <name evidence="5" type="ORF">BDQ94DRAFT_153368</name>
</gene>
<dbReference type="AlphaFoldDB" id="A0A3F3PL99"/>
<dbReference type="GO" id="GO:0005811">
    <property type="term" value="C:lipid droplet"/>
    <property type="evidence" value="ECO:0007669"/>
    <property type="project" value="TreeGrafter"/>
</dbReference>
<proteinExistence type="inferred from homology"/>
<dbReference type="Pfam" id="PF00106">
    <property type="entry name" value="adh_short"/>
    <property type="match status" value="1"/>
</dbReference>
<dbReference type="InterPro" id="IPR002347">
    <property type="entry name" value="SDR_fam"/>
</dbReference>
<dbReference type="PANTHER" id="PTHR44169">
    <property type="entry name" value="NADPH-DEPENDENT 1-ACYLDIHYDROXYACETONE PHOSPHATE REDUCTASE"/>
    <property type="match status" value="1"/>
</dbReference>
<keyword evidence="3" id="KW-0560">Oxidoreductase</keyword>
<dbReference type="InterPro" id="IPR036291">
    <property type="entry name" value="NAD(P)-bd_dom_sf"/>
</dbReference>
<evidence type="ECO:0000256" key="2">
    <source>
        <dbReference type="ARBA" id="ARBA00022857"/>
    </source>
</evidence>
<keyword evidence="6" id="KW-1185">Reference proteome</keyword>
<dbReference type="CDD" id="cd05374">
    <property type="entry name" value="17beta-HSD-like_SDR_c"/>
    <property type="match status" value="1"/>
</dbReference>
<dbReference type="Gene3D" id="3.40.50.720">
    <property type="entry name" value="NAD(P)-binding Rossmann-like Domain"/>
    <property type="match status" value="1"/>
</dbReference>
<dbReference type="GO" id="GO:0004806">
    <property type="term" value="F:triacylglycerol lipase activity"/>
    <property type="evidence" value="ECO:0007669"/>
    <property type="project" value="TreeGrafter"/>
</dbReference>
<protein>
    <recommendedName>
        <fullName evidence="7">Short chain dehydrogenase/reductase</fullName>
    </recommendedName>
</protein>
<evidence type="ECO:0000256" key="3">
    <source>
        <dbReference type="ARBA" id="ARBA00023002"/>
    </source>
</evidence>
<evidence type="ECO:0000256" key="4">
    <source>
        <dbReference type="RuleBase" id="RU000363"/>
    </source>
</evidence>
<dbReference type="Proteomes" id="UP000253729">
    <property type="component" value="Unassembled WGS sequence"/>
</dbReference>
<accession>A0A3F3PL99</accession>
<dbReference type="GO" id="GO:0006654">
    <property type="term" value="P:phosphatidic acid biosynthetic process"/>
    <property type="evidence" value="ECO:0007669"/>
    <property type="project" value="TreeGrafter"/>
</dbReference>
<dbReference type="PRINTS" id="PR00080">
    <property type="entry name" value="SDRFAMILY"/>
</dbReference>
<evidence type="ECO:0008006" key="7">
    <source>
        <dbReference type="Google" id="ProtNLM"/>
    </source>
</evidence>